<dbReference type="InterPro" id="IPR030934">
    <property type="entry name" value="Intein_C"/>
</dbReference>
<dbReference type="InterPro" id="IPR048472">
    <property type="entry name" value="DNA_pol_IIIA_C"/>
</dbReference>
<evidence type="ECO:0000313" key="13">
    <source>
        <dbReference type="EMBL" id="SMF94644.1"/>
    </source>
</evidence>
<dbReference type="Proteomes" id="UP000192923">
    <property type="component" value="Unassembled WGS sequence"/>
</dbReference>
<proteinExistence type="predicted"/>
<dbReference type="Gene3D" id="2.40.50.140">
    <property type="entry name" value="Nucleic acid-binding proteins"/>
    <property type="match status" value="1"/>
</dbReference>
<dbReference type="Pfam" id="PF02811">
    <property type="entry name" value="PHP"/>
    <property type="match status" value="1"/>
</dbReference>
<evidence type="ECO:0000256" key="11">
    <source>
        <dbReference type="ARBA" id="ARBA00049244"/>
    </source>
</evidence>
<evidence type="ECO:0000313" key="14">
    <source>
        <dbReference type="Proteomes" id="UP000192923"/>
    </source>
</evidence>
<dbReference type="InterPro" id="IPR003586">
    <property type="entry name" value="Hint_dom_C"/>
</dbReference>
<evidence type="ECO:0000259" key="12">
    <source>
        <dbReference type="PROSITE" id="PS50819"/>
    </source>
</evidence>
<evidence type="ECO:0000256" key="10">
    <source>
        <dbReference type="ARBA" id="ARBA00023000"/>
    </source>
</evidence>
<evidence type="ECO:0000256" key="6">
    <source>
        <dbReference type="ARBA" id="ARBA00022695"/>
    </source>
</evidence>
<dbReference type="Pfam" id="PF14890">
    <property type="entry name" value="Intein_splicing"/>
    <property type="match status" value="1"/>
</dbReference>
<dbReference type="GO" id="GO:0005737">
    <property type="term" value="C:cytoplasm"/>
    <property type="evidence" value="ECO:0007669"/>
    <property type="project" value="UniProtKB-SubCell"/>
</dbReference>
<dbReference type="SMART" id="SM00306">
    <property type="entry name" value="HintN"/>
    <property type="match status" value="1"/>
</dbReference>
<organism evidence="13 14">
    <name type="scientific">Methylomagnum ishizawai</name>
    <dbReference type="NCBI Taxonomy" id="1760988"/>
    <lineage>
        <taxon>Bacteria</taxon>
        <taxon>Pseudomonadati</taxon>
        <taxon>Pseudomonadota</taxon>
        <taxon>Gammaproteobacteria</taxon>
        <taxon>Methylococcales</taxon>
        <taxon>Methylococcaceae</taxon>
        <taxon>Methylomagnum</taxon>
    </lineage>
</organism>
<keyword evidence="14" id="KW-1185">Reference proteome</keyword>
<evidence type="ECO:0000256" key="1">
    <source>
        <dbReference type="ARBA" id="ARBA00004496"/>
    </source>
</evidence>
<reference evidence="13 14" key="1">
    <citation type="submission" date="2016-12" db="EMBL/GenBank/DDBJ databases">
        <authorList>
            <person name="Song W.-J."/>
            <person name="Kurnit D.M."/>
        </authorList>
    </citation>
    <scope>NUCLEOTIDE SEQUENCE [LARGE SCALE GENOMIC DNA]</scope>
    <source>
        <strain evidence="13 14">175</strain>
    </source>
</reference>
<evidence type="ECO:0000256" key="5">
    <source>
        <dbReference type="ARBA" id="ARBA00022679"/>
    </source>
</evidence>
<evidence type="ECO:0000256" key="4">
    <source>
        <dbReference type="ARBA" id="ARBA00022490"/>
    </source>
</evidence>
<dbReference type="GO" id="GO:0004519">
    <property type="term" value="F:endonuclease activity"/>
    <property type="evidence" value="ECO:0007669"/>
    <property type="project" value="InterPro"/>
</dbReference>
<dbReference type="GO" id="GO:0016539">
    <property type="term" value="P:intein-mediated protein splicing"/>
    <property type="evidence" value="ECO:0007669"/>
    <property type="project" value="InterPro"/>
</dbReference>
<dbReference type="OrthoDB" id="9803237at2"/>
<dbReference type="Gene3D" id="3.20.20.140">
    <property type="entry name" value="Metal-dependent hydrolases"/>
    <property type="match status" value="1"/>
</dbReference>
<dbReference type="GO" id="GO:0003676">
    <property type="term" value="F:nucleic acid binding"/>
    <property type="evidence" value="ECO:0007669"/>
    <property type="project" value="InterPro"/>
</dbReference>
<dbReference type="CDD" id="cd00081">
    <property type="entry name" value="Hint"/>
    <property type="match status" value="2"/>
</dbReference>
<dbReference type="GO" id="GO:0008408">
    <property type="term" value="F:3'-5' exonuclease activity"/>
    <property type="evidence" value="ECO:0007669"/>
    <property type="project" value="InterPro"/>
</dbReference>
<dbReference type="PROSITE" id="PS50817">
    <property type="entry name" value="INTEIN_N_TER"/>
    <property type="match status" value="1"/>
</dbReference>
<feature type="domain" description="DOD-type homing endonuclease" evidence="12">
    <location>
        <begin position="972"/>
        <end position="1045"/>
    </location>
</feature>
<dbReference type="PANTHER" id="PTHR32294:SF0">
    <property type="entry name" value="DNA POLYMERASE III SUBUNIT ALPHA"/>
    <property type="match status" value="1"/>
</dbReference>
<dbReference type="InterPro" id="IPR004365">
    <property type="entry name" value="NA-bd_OB_tRNA"/>
</dbReference>
<accession>A0A1Y6D2P7</accession>
<dbReference type="InterPro" id="IPR006142">
    <property type="entry name" value="INTEIN"/>
</dbReference>
<dbReference type="EMBL" id="FXAM01000001">
    <property type="protein sequence ID" value="SMF94644.1"/>
    <property type="molecule type" value="Genomic_DNA"/>
</dbReference>
<evidence type="ECO:0000256" key="7">
    <source>
        <dbReference type="ARBA" id="ARBA00022705"/>
    </source>
</evidence>
<dbReference type="InterPro" id="IPR016195">
    <property type="entry name" value="Pol/histidinol_Pase-like"/>
</dbReference>
<dbReference type="InterPro" id="IPR040982">
    <property type="entry name" value="DNA_pol3_finger"/>
</dbReference>
<keyword evidence="8" id="KW-0068">Autocatalytic cleavage</keyword>
<dbReference type="InterPro" id="IPR041931">
    <property type="entry name" value="DNA_pol3_alpha_thumb_dom"/>
</dbReference>
<dbReference type="NCBIfam" id="TIGR00594">
    <property type="entry name" value="polc"/>
    <property type="match status" value="1"/>
</dbReference>
<keyword evidence="7" id="KW-0235">DNA replication</keyword>
<dbReference type="SUPFAM" id="SSF55608">
    <property type="entry name" value="Homing endonucleases"/>
    <property type="match status" value="1"/>
</dbReference>
<dbReference type="NCBIfam" id="TIGR01445">
    <property type="entry name" value="intein_Nterm"/>
    <property type="match status" value="1"/>
</dbReference>
<keyword evidence="5" id="KW-0808">Transferase</keyword>
<evidence type="ECO:0000256" key="8">
    <source>
        <dbReference type="ARBA" id="ARBA00022813"/>
    </source>
</evidence>
<dbReference type="InterPro" id="IPR004805">
    <property type="entry name" value="DnaE2/DnaE/PolC"/>
</dbReference>
<evidence type="ECO:0000256" key="2">
    <source>
        <dbReference type="ARBA" id="ARBA00012417"/>
    </source>
</evidence>
<evidence type="ECO:0000256" key="3">
    <source>
        <dbReference type="ARBA" id="ARBA00019114"/>
    </source>
</evidence>
<keyword evidence="9 13" id="KW-0239">DNA-directed DNA polymerase</keyword>
<name>A0A1Y6D2P7_9GAMM</name>
<dbReference type="InterPro" id="IPR036844">
    <property type="entry name" value="Hint_dom_sf"/>
</dbReference>
<dbReference type="InterPro" id="IPR004013">
    <property type="entry name" value="PHP_dom"/>
</dbReference>
<dbReference type="CDD" id="cd07433">
    <property type="entry name" value="PHP_PolIIIA_DnaE1"/>
    <property type="match status" value="1"/>
</dbReference>
<dbReference type="SUPFAM" id="SSF51294">
    <property type="entry name" value="Hedgehog/intein (Hint) domain"/>
    <property type="match status" value="1"/>
</dbReference>
<evidence type="ECO:0000256" key="9">
    <source>
        <dbReference type="ARBA" id="ARBA00022932"/>
    </source>
</evidence>
<dbReference type="Gene3D" id="1.10.10.1600">
    <property type="entry name" value="Bacterial DNA polymerase III alpha subunit, thumb domain"/>
    <property type="match status" value="1"/>
</dbReference>
<dbReference type="SMART" id="SM00305">
    <property type="entry name" value="HintC"/>
    <property type="match status" value="1"/>
</dbReference>
<dbReference type="GO" id="GO:0006260">
    <property type="term" value="P:DNA replication"/>
    <property type="evidence" value="ECO:0007669"/>
    <property type="project" value="UniProtKB-KW"/>
</dbReference>
<dbReference type="InterPro" id="IPR027434">
    <property type="entry name" value="Homing_endonucl"/>
</dbReference>
<dbReference type="InterPro" id="IPR012340">
    <property type="entry name" value="NA-bd_OB-fold"/>
</dbReference>
<dbReference type="InterPro" id="IPR049821">
    <property type="entry name" value="PolIIIA_DnaE1_PHP"/>
</dbReference>
<dbReference type="Pfam" id="PF01336">
    <property type="entry name" value="tRNA_anti-codon"/>
    <property type="match status" value="1"/>
</dbReference>
<dbReference type="InterPro" id="IPR004860">
    <property type="entry name" value="LAGLIDADG_dom"/>
</dbReference>
<dbReference type="Gene3D" id="1.10.150.870">
    <property type="match status" value="1"/>
</dbReference>
<dbReference type="CDD" id="cd04485">
    <property type="entry name" value="DnaE_OBF"/>
    <property type="match status" value="1"/>
</dbReference>
<keyword evidence="4" id="KW-0963">Cytoplasm</keyword>
<dbReference type="PROSITE" id="PS50818">
    <property type="entry name" value="INTEIN_C_TER"/>
    <property type="match status" value="1"/>
</dbReference>
<dbReference type="InterPro" id="IPR029460">
    <property type="entry name" value="DNAPol_HHH"/>
</dbReference>
<dbReference type="InterPro" id="IPR011708">
    <property type="entry name" value="DNA_pol3_alpha_NTPase_dom"/>
</dbReference>
<dbReference type="InterPro" id="IPR004042">
    <property type="entry name" value="Intein_endonuc_central"/>
</dbReference>
<dbReference type="SUPFAM" id="SSF89550">
    <property type="entry name" value="PHP domain-like"/>
    <property type="match status" value="1"/>
</dbReference>
<dbReference type="NCBIfam" id="NF004226">
    <property type="entry name" value="PRK05673.1"/>
    <property type="match status" value="1"/>
</dbReference>
<gene>
    <name evidence="13" type="ORF">SAMN02949497_1966</name>
</gene>
<comment type="subcellular location">
    <subcellularLocation>
        <location evidence="1">Cytoplasm</location>
    </subcellularLocation>
</comment>
<protein>
    <recommendedName>
        <fullName evidence="3">DNA polymerase III subunit alpha</fullName>
        <ecNumber evidence="2">2.7.7.7</ecNumber>
    </recommendedName>
</protein>
<comment type="catalytic activity">
    <reaction evidence="11">
        <text>DNA(n) + a 2'-deoxyribonucleoside 5'-triphosphate = DNA(n+1) + diphosphate</text>
        <dbReference type="Rhea" id="RHEA:22508"/>
        <dbReference type="Rhea" id="RHEA-COMP:17339"/>
        <dbReference type="Rhea" id="RHEA-COMP:17340"/>
        <dbReference type="ChEBI" id="CHEBI:33019"/>
        <dbReference type="ChEBI" id="CHEBI:61560"/>
        <dbReference type="ChEBI" id="CHEBI:173112"/>
        <dbReference type="EC" id="2.7.7.7"/>
    </reaction>
</comment>
<dbReference type="Pfam" id="PF20914">
    <property type="entry name" value="DNA_pol_IIIA_C"/>
    <property type="match status" value="1"/>
</dbReference>
<dbReference type="Gene3D" id="2.170.16.10">
    <property type="entry name" value="Hedgehog/Intein (Hint) domain"/>
    <property type="match status" value="1"/>
</dbReference>
<dbReference type="EC" id="2.7.7.7" evidence="2"/>
<dbReference type="Pfam" id="PF14579">
    <property type="entry name" value="HHH_6"/>
    <property type="match status" value="1"/>
</dbReference>
<dbReference type="SMART" id="SM00481">
    <property type="entry name" value="POLIIIAc"/>
    <property type="match status" value="1"/>
</dbReference>
<dbReference type="Pfam" id="PF17657">
    <property type="entry name" value="DNA_pol3_finger"/>
    <property type="match status" value="1"/>
</dbReference>
<dbReference type="InterPro" id="IPR006141">
    <property type="entry name" value="Intein_N"/>
</dbReference>
<keyword evidence="6" id="KW-0548">Nucleotidyltransferase</keyword>
<dbReference type="NCBIfam" id="TIGR01443">
    <property type="entry name" value="intein_Cterm"/>
    <property type="match status" value="1"/>
</dbReference>
<sequence>MADQLPEPRFIHLRLHTEYSLVDGLVDVKPLVKRCAKLGMPAVAVTDQMNLFALVKFYKAAQGAGLKPIAGADLLIQNESDPATPYLMPLFVQDEQGYRTLTELISRGYRENQHQGVPQVMAAWLAEKNAGLIALSGARQGQIGRALLSGNRDEARRILEHWLGVFGDRFYLELQRTGRPGEDDYIEGALALAVECDVPVVATNDVRFLDASDFEAHEARVCINQGRVLDDPRRPRDYTDQQYLKSPAEMAALFADLPEALENTVEIAKRCNIRLTLGKNFLPQFPVPEGMTTADFFAEESRKGLRERLAVRPPTGQGTLAQRTKAYEERLELEIGVINQMDFPGYFLIVADFIQWAKQNGIPVGPGRGSGAGSLVAYSLKITDLDPIEFELLFERFLNPERVSMPDFDVDFCMDRRDEVIAYVAEKYGRDRVSQIITYGSMAAKAVVRDVGRVLGHPYGFVDRIAKLIPFELGMTLEKALQDSEDLKKLYDADEEVKALIDLAQSLEGLTRNAGKHAGGVVIAPSQLIDFSPLYCEQGGDSLVTQFDKDDVEAVGLVKFDFLGLRTLTIIDWALETINQQRAAQKLPPVDITQIPLDDPDTYKLLKSCQTTAVFQLESRGMKDLIRRLLPDNFDDIVALVALFRPGPLQSGMVDDYINVKHGKQKAEYPHPILEPILQPTNGVILYQEQVMRIAQDMSGYTLGGADLLRRAMGKKKAEEMAKQRDTFVVGAEKNGVNKDIANFIFDLVDKFSGYGFNKCIIGDTVIVEANTGEKITVETLFEKPKRFAIHALDEVGKLRVRPVSRVMWNGPKPVFELTTALGKRITATGNHPFRTLNGWTHLENLNVGDRIAVPRKLQVAAEKSWPRHELITLAGLLSEGNTCHPTCLYFYGNEPTLVEDFATAAAQFPDSVARVYPRLNNRLEVCVSTGRDTRFKTGQMPWNASQPQVSGCLALVAESEPPPSRSGAFLWAESLGILGLKATQKAIPAQVFQLCDADLKLFIGRLWAGDGFIATESQAIPPYYATSSRTLAEDVQTLLLRLGIISRIESKQFKYRGGLKPGFAVWLLGENSLDVFAKDVVPHIVGRDAQVELLRGRLAATQPGMTSKDIIPAEVRAWVAAERIRTGLTWKELAERSGVSMKEFLGKGSAKKQGFRRFTIARLARFLGSERLASLAGSDIFWDRVVSIEPKGVINTYDLTVEEDHNFVANGIIVHNSHSAAYALVSYQTAWLKTHYPAAFMAAVLSSDMDKTDKVVVFIEECRQMRLTLLPPDINRSEFRFTVLPGGAIQYGLGAIKGVGENAIGDILEERRRNGPYQDLYDFCQRIDLRKANRRVLEALIRGGALDSFDANRARHLAELPDALKAAEQHGAMADSGQDDLFGLLGGGAVEAVEKPTRPVVQVEPWSEAERLEHEKNTLGLYLTGHPISPYEADIVQFVTDRLGPLAEKHDRSPATPSWQRQETKIVVAGLVVELRTKQNKSGKRMGFATLDDRTGRLEVAVFSEAFEKYRDYLEKDSLLVAVGNLGFDDFAGQLRLSAERLLRIEEARAEFAKRLTIAWPGPETALAVDELRELLAPHRGGACPVLVEYRGRSAQGLIQLGQAWRVVPGAELLARLEKRIGAERVKLLYQ</sequence>
<dbReference type="PRINTS" id="PR00379">
    <property type="entry name" value="INTEIN"/>
</dbReference>
<dbReference type="STRING" id="1760988.SAMN02949497_1966"/>
<keyword evidence="10" id="KW-0651">Protein splicing</keyword>
<dbReference type="PANTHER" id="PTHR32294">
    <property type="entry name" value="DNA POLYMERASE III SUBUNIT ALPHA"/>
    <property type="match status" value="1"/>
</dbReference>
<dbReference type="Gene3D" id="3.10.28.10">
    <property type="entry name" value="Homing endonucleases"/>
    <property type="match status" value="1"/>
</dbReference>
<dbReference type="Pfam" id="PF07733">
    <property type="entry name" value="DNA_pol3_alpha"/>
    <property type="match status" value="1"/>
</dbReference>
<dbReference type="InterPro" id="IPR003587">
    <property type="entry name" value="Hint_dom_N"/>
</dbReference>
<dbReference type="InterPro" id="IPR003141">
    <property type="entry name" value="Pol/His_phosphatase_N"/>
</dbReference>
<dbReference type="Pfam" id="PF14528">
    <property type="entry name" value="LAGLIDADG_3"/>
    <property type="match status" value="1"/>
</dbReference>
<dbReference type="PROSITE" id="PS50819">
    <property type="entry name" value="INTEIN_ENDONUCLEASE"/>
    <property type="match status" value="1"/>
</dbReference>
<dbReference type="FunFam" id="1.10.10.1600:FF:000001">
    <property type="entry name" value="DNA polymerase III subunit alpha"/>
    <property type="match status" value="1"/>
</dbReference>
<dbReference type="GO" id="GO:0003887">
    <property type="term" value="F:DNA-directed DNA polymerase activity"/>
    <property type="evidence" value="ECO:0007669"/>
    <property type="project" value="UniProtKB-KW"/>
</dbReference>